<dbReference type="RefSeq" id="WP_058640548.1">
    <property type="nucleotide sequence ID" value="NZ_LDSL01000024.1"/>
</dbReference>
<dbReference type="Pfam" id="PF13561">
    <property type="entry name" value="adh_short_C2"/>
    <property type="match status" value="1"/>
</dbReference>
<proteinExistence type="predicted"/>
<evidence type="ECO:0000256" key="1">
    <source>
        <dbReference type="ARBA" id="ARBA00022857"/>
    </source>
</evidence>
<dbReference type="OrthoDB" id="9775864at2"/>
<keyword evidence="4" id="KW-1185">Reference proteome</keyword>
<dbReference type="Proteomes" id="UP000072741">
    <property type="component" value="Unassembled WGS sequence"/>
</dbReference>
<dbReference type="Gene3D" id="3.40.50.720">
    <property type="entry name" value="NAD(P)-binding Rossmann-like Domain"/>
    <property type="match status" value="1"/>
</dbReference>
<dbReference type="GO" id="GO:0008670">
    <property type="term" value="F:2,4-dienoyl-CoA reductase (NADPH) activity"/>
    <property type="evidence" value="ECO:0007669"/>
    <property type="project" value="InterPro"/>
</dbReference>
<name>A0A147HAL1_9BURK</name>
<dbReference type="AlphaFoldDB" id="A0A147HAL1"/>
<sequence length="296" mass="31412">MTLDDLMYKPGLLAGERILVTGGGTGLGRVMAEAFLMLGAEVYLCGRRGPVVEQTARELMAAHGGKAAGHACDVRQPEAIEAMLDAIWADGGPLTGLVNNAAGNFVSRTEDLSMRAFDAVANIVMRGSFNMTLECGRRWLAAGRRGSVLSILTTWVWNGSAFTVPSAMAKSGVHAMTQSLAVEWGNRGIRCNAIAPGLFPTEGMSARLNPQGGEHRPEGNPMQRAGRMPELANLAVFLMSRQAEYLTGQTIAIDGGQYQATGGNFASLAAWGDADWAKARESIASRNAADRAQRTV</sequence>
<comment type="caution">
    <text evidence="3">The sequence shown here is derived from an EMBL/GenBank/DDBJ whole genome shotgun (WGS) entry which is preliminary data.</text>
</comment>
<gene>
    <name evidence="3" type="ORF">NS331_03085</name>
</gene>
<evidence type="ECO:0000313" key="3">
    <source>
        <dbReference type="EMBL" id="KTT26915.1"/>
    </source>
</evidence>
<dbReference type="PATRIC" id="fig|433924.3.peg.2339"/>
<keyword evidence="2" id="KW-0560">Oxidoreductase</keyword>
<reference evidence="3 4" key="1">
    <citation type="journal article" date="2016" name="Front. Microbiol.">
        <title>Genomic Resource of Rice Seed Associated Bacteria.</title>
        <authorList>
            <person name="Midha S."/>
            <person name="Bansal K."/>
            <person name="Sharma S."/>
            <person name="Kumar N."/>
            <person name="Patil P.P."/>
            <person name="Chaudhry V."/>
            <person name="Patil P.B."/>
        </authorList>
    </citation>
    <scope>NUCLEOTIDE SEQUENCE [LARGE SCALE GENOMIC DNA]</scope>
    <source>
        <strain evidence="3 4">NS331</strain>
    </source>
</reference>
<dbReference type="InterPro" id="IPR045017">
    <property type="entry name" value="DECR2-like"/>
</dbReference>
<dbReference type="SUPFAM" id="SSF51735">
    <property type="entry name" value="NAD(P)-binding Rossmann-fold domains"/>
    <property type="match status" value="1"/>
</dbReference>
<dbReference type="EMBL" id="LDSL01000024">
    <property type="protein sequence ID" value="KTT26915.1"/>
    <property type="molecule type" value="Genomic_DNA"/>
</dbReference>
<keyword evidence="1" id="KW-0521">NADP</keyword>
<organism evidence="3 4">
    <name type="scientific">Pseudacidovorax intermedius</name>
    <dbReference type="NCBI Taxonomy" id="433924"/>
    <lineage>
        <taxon>Bacteria</taxon>
        <taxon>Pseudomonadati</taxon>
        <taxon>Pseudomonadota</taxon>
        <taxon>Betaproteobacteria</taxon>
        <taxon>Burkholderiales</taxon>
        <taxon>Comamonadaceae</taxon>
        <taxon>Pseudacidovorax</taxon>
    </lineage>
</organism>
<dbReference type="PRINTS" id="PR00081">
    <property type="entry name" value="GDHRDH"/>
</dbReference>
<accession>A0A147HAL1</accession>
<evidence type="ECO:0000313" key="4">
    <source>
        <dbReference type="Proteomes" id="UP000072741"/>
    </source>
</evidence>
<evidence type="ECO:0000256" key="2">
    <source>
        <dbReference type="ARBA" id="ARBA00023002"/>
    </source>
</evidence>
<dbReference type="InterPro" id="IPR002347">
    <property type="entry name" value="SDR_fam"/>
</dbReference>
<protein>
    <submittedName>
        <fullName evidence="3">Short-chain dehydrogenase</fullName>
    </submittedName>
</protein>
<dbReference type="PANTHER" id="PTHR43296">
    <property type="entry name" value="PEROXISOMAL 2,4-DIENOYL-COA REDUCTASE"/>
    <property type="match status" value="1"/>
</dbReference>
<dbReference type="InterPro" id="IPR036291">
    <property type="entry name" value="NAD(P)-bd_dom_sf"/>
</dbReference>
<dbReference type="GO" id="GO:0009062">
    <property type="term" value="P:fatty acid catabolic process"/>
    <property type="evidence" value="ECO:0007669"/>
    <property type="project" value="InterPro"/>
</dbReference>
<dbReference type="PANTHER" id="PTHR43296:SF2">
    <property type="entry name" value="PEROXISOMAL 2,4-DIENOYL-COA REDUCTASE [(3E)-ENOYL-COA-PRODUCING]"/>
    <property type="match status" value="1"/>
</dbReference>